<keyword evidence="2" id="KW-1185">Reference proteome</keyword>
<organism evidence="1 2">
    <name type="scientific">Bombella pollinis</name>
    <dbReference type="NCBI Taxonomy" id="2967337"/>
    <lineage>
        <taxon>Bacteria</taxon>
        <taxon>Pseudomonadati</taxon>
        <taxon>Pseudomonadota</taxon>
        <taxon>Alphaproteobacteria</taxon>
        <taxon>Acetobacterales</taxon>
        <taxon>Acetobacteraceae</taxon>
        <taxon>Bombella</taxon>
    </lineage>
</organism>
<dbReference type="RefSeq" id="WP_266137758.1">
    <property type="nucleotide sequence ID" value="NZ_JANIDX010000005.1"/>
</dbReference>
<evidence type="ECO:0000313" key="2">
    <source>
        <dbReference type="Proteomes" id="UP001165575"/>
    </source>
</evidence>
<accession>A0ABT3WQ54</accession>
<gene>
    <name evidence="1" type="ORF">NQF89_05800</name>
</gene>
<dbReference type="Proteomes" id="UP001165575">
    <property type="component" value="Unassembled WGS sequence"/>
</dbReference>
<dbReference type="EMBL" id="JANIDX010000005">
    <property type="protein sequence ID" value="MCX5619934.1"/>
    <property type="molecule type" value="Genomic_DNA"/>
</dbReference>
<sequence>MGRGFPSSFLLKAVWLGGDRESDVIGIIVATADGAVFQQQGYMSDEAARFLVGYREAAALVGFGVRMLPVILTGVWSFPGTEQLGEEKRCLVGLHDGSGNDDIYRSVLQYYPMALDSDDEVVVSFIAVDNFQHCPVEEAFDTGRLAACFDIAAWAVDSLPYRPSTGIYDLTKHDVKALSLGVWVNILATWLSRIGIFSNEFLEKIRLVICRFVIEKLACIKKGATANVEAYIKEQPGIMARLVDMMGHCSDERLSYLPMDPEALCRAILVRSLRFFQAEGEENGKEGQ</sequence>
<evidence type="ECO:0000313" key="1">
    <source>
        <dbReference type="EMBL" id="MCX5619934.1"/>
    </source>
</evidence>
<name>A0ABT3WQ54_9PROT</name>
<reference evidence="1 2" key="1">
    <citation type="submission" date="2022-07" db="EMBL/GenBank/DDBJ databases">
        <title>Bombella genomes.</title>
        <authorList>
            <person name="Harer L."/>
            <person name="Styblova S."/>
            <person name="Ehrmann M."/>
        </authorList>
    </citation>
    <scope>NUCLEOTIDE SEQUENCE [LARGE SCALE GENOMIC DNA]</scope>
    <source>
        <strain evidence="1 2">TMW 2.2556</strain>
    </source>
</reference>
<protein>
    <submittedName>
        <fullName evidence="1">Uncharacterized protein</fullName>
    </submittedName>
</protein>
<comment type="caution">
    <text evidence="1">The sequence shown here is derived from an EMBL/GenBank/DDBJ whole genome shotgun (WGS) entry which is preliminary data.</text>
</comment>
<proteinExistence type="predicted"/>